<keyword evidence="1" id="KW-1133">Transmembrane helix</keyword>
<dbReference type="RefSeq" id="WP_307254196.1">
    <property type="nucleotide sequence ID" value="NZ_JAUSTO010000006.1"/>
</dbReference>
<keyword evidence="1" id="KW-0472">Membrane</keyword>
<feature type="transmembrane region" description="Helical" evidence="1">
    <location>
        <begin position="324"/>
        <end position="344"/>
    </location>
</feature>
<proteinExistence type="predicted"/>
<sequence length="895" mass="101585">MLPETRMQRRYILLTAFLLPVLAMLLIFAQRGIYPFGEESFLRTDLYHQYAPFFSEFQHKLWSGESLFYSWDVGLGVNFSAIYAYYLASPLNWLIVLCPKRHIIEFITAMVVLKTGLCGLTMTSYLLHHSREKRYFAALFGSAYALSAYMAAYSWNVMWLDCILLFPLICLAMERLMEGQSCIPYTLLLALCIGSNYYISIMICLFLLLYAAAWAVLKDISGMRLVRAAGRFALCSIIAGGLAAVILLPEVFALQSTASGSFHFPKSFESYFSILDMLARHMGNIDTEIGLDHWPNLYCGVAVYQLVLLYIANRRISLKEKAVYGLLLMFFLASFSINVLNYIWHGFHYPNSLPARQSFIYIFLVLFISYRAAEQWRGNTRRDMALAFLLSSGFILLCQEFVDQKHFYFWSYYAALGLTALYALLFRLIRMRHFERGLMRRVLTALVGLELCLNFAISSVPTTSRTEYTADNADIISLRDSAPRGEFVRFEKIRRKSKDDGAWLNFPSVSLFSSTADKALSDFLRDLGCESSVNAYSITGSTPLVDALLDVKYAFYPEESYNRELKLISQSGTSCLYEYPSTFPLGFLVNADFTDCWVRTLENPADVQNDLCALMNCGGVLDEVAGTEEGRISSFTADTEGEYYVFVGNARVDAIQAELPGITRSFDNLKRRYFAELGTLHPGDRVTLENKDENSSEHLDARIYRFNYNSLRELREKLVTAPLTLTEFSDGYLKGTVTAERSGLLFCSIPFDEGWQITVDGVSTKAERCMDAFLSVRLPAGTHELEFRYVPRGLKYGALLSLLMLLCFAGLLVYERKRRSAEPGEDVHEEDSQESGLFSEEALSVAEQQLLEGLNIPVRSRSISPDGTEMAQGSDRMEEVFIELTLYEDERKDEL</sequence>
<accession>A0AAE4ALT6</accession>
<feature type="transmembrane region" description="Helical" evidence="1">
    <location>
        <begin position="294"/>
        <end position="312"/>
    </location>
</feature>
<dbReference type="PANTHER" id="PTHR38454:SF1">
    <property type="entry name" value="INTEGRAL MEMBRANE PROTEIN"/>
    <property type="match status" value="1"/>
</dbReference>
<evidence type="ECO:0000256" key="1">
    <source>
        <dbReference type="SAM" id="Phobius"/>
    </source>
</evidence>
<feature type="transmembrane region" description="Helical" evidence="1">
    <location>
        <begin position="12"/>
        <end position="33"/>
    </location>
</feature>
<dbReference type="Pfam" id="PF09586">
    <property type="entry name" value="YfhO"/>
    <property type="match status" value="2"/>
</dbReference>
<feature type="transmembrane region" description="Helical" evidence="1">
    <location>
        <begin position="385"/>
        <end position="402"/>
    </location>
</feature>
<protein>
    <submittedName>
        <fullName evidence="2">Membrane protein YfhO</fullName>
    </submittedName>
</protein>
<comment type="caution">
    <text evidence="2">The sequence shown here is derived from an EMBL/GenBank/DDBJ whole genome shotgun (WGS) entry which is preliminary data.</text>
</comment>
<feature type="transmembrane region" description="Helical" evidence="1">
    <location>
        <begin position="197"/>
        <end position="217"/>
    </location>
</feature>
<organism evidence="2 3">
    <name type="scientific">Moryella indoligenes</name>
    <dbReference type="NCBI Taxonomy" id="371674"/>
    <lineage>
        <taxon>Bacteria</taxon>
        <taxon>Bacillati</taxon>
        <taxon>Bacillota</taxon>
        <taxon>Clostridia</taxon>
        <taxon>Lachnospirales</taxon>
        <taxon>Lachnospiraceae</taxon>
        <taxon>Moryella</taxon>
    </lineage>
</organism>
<evidence type="ECO:0000313" key="3">
    <source>
        <dbReference type="Proteomes" id="UP001241537"/>
    </source>
</evidence>
<keyword evidence="3" id="KW-1185">Reference proteome</keyword>
<dbReference type="AlphaFoldDB" id="A0AAE4ALT6"/>
<feature type="transmembrane region" description="Helical" evidence="1">
    <location>
        <begin position="438"/>
        <end position="457"/>
    </location>
</feature>
<name>A0AAE4ALT6_9FIRM</name>
<dbReference type="Proteomes" id="UP001241537">
    <property type="component" value="Unassembled WGS sequence"/>
</dbReference>
<feature type="transmembrane region" description="Helical" evidence="1">
    <location>
        <begin position="408"/>
        <end position="426"/>
    </location>
</feature>
<dbReference type="PANTHER" id="PTHR38454">
    <property type="entry name" value="INTEGRAL MEMBRANE PROTEIN-RELATED"/>
    <property type="match status" value="1"/>
</dbReference>
<evidence type="ECO:0000313" key="2">
    <source>
        <dbReference type="EMBL" id="MDQ0152501.1"/>
    </source>
</evidence>
<feature type="transmembrane region" description="Helical" evidence="1">
    <location>
        <begin position="68"/>
        <end position="86"/>
    </location>
</feature>
<dbReference type="InterPro" id="IPR018580">
    <property type="entry name" value="Uncharacterised_YfhO"/>
</dbReference>
<keyword evidence="1" id="KW-0812">Transmembrane</keyword>
<feature type="transmembrane region" description="Helical" evidence="1">
    <location>
        <begin position="159"/>
        <end position="177"/>
    </location>
</feature>
<reference evidence="2" key="1">
    <citation type="submission" date="2023-07" db="EMBL/GenBank/DDBJ databases">
        <title>Genomic Encyclopedia of Type Strains, Phase IV (KMG-IV): sequencing the most valuable type-strain genomes for metagenomic binning, comparative biology and taxonomic classification.</title>
        <authorList>
            <person name="Goeker M."/>
        </authorList>
    </citation>
    <scope>NUCLEOTIDE SEQUENCE</scope>
    <source>
        <strain evidence="2">DSM 19659</strain>
    </source>
</reference>
<dbReference type="EMBL" id="JAUSTO010000006">
    <property type="protein sequence ID" value="MDQ0152501.1"/>
    <property type="molecule type" value="Genomic_DNA"/>
</dbReference>
<feature type="transmembrane region" description="Helical" evidence="1">
    <location>
        <begin position="106"/>
        <end position="128"/>
    </location>
</feature>
<feature type="transmembrane region" description="Helical" evidence="1">
    <location>
        <begin position="134"/>
        <end position="152"/>
    </location>
</feature>
<gene>
    <name evidence="2" type="ORF">J2S20_001193</name>
</gene>
<feature type="transmembrane region" description="Helical" evidence="1">
    <location>
        <begin position="796"/>
        <end position="814"/>
    </location>
</feature>
<feature type="transmembrane region" description="Helical" evidence="1">
    <location>
        <begin position="356"/>
        <end position="373"/>
    </location>
</feature>
<feature type="transmembrane region" description="Helical" evidence="1">
    <location>
        <begin position="229"/>
        <end position="248"/>
    </location>
</feature>